<dbReference type="PANTHER" id="PTHR12154">
    <property type="entry name" value="GLYCOSYL TRANSFERASE-RELATED"/>
    <property type="match status" value="1"/>
</dbReference>
<keyword evidence="3" id="KW-0256">Endoplasmic reticulum</keyword>
<evidence type="ECO:0000256" key="6">
    <source>
        <dbReference type="SAM" id="Phobius"/>
    </source>
</evidence>
<dbReference type="NCBIfam" id="NF041549">
    <property type="entry name" value="PssD"/>
    <property type="match status" value="1"/>
</dbReference>
<feature type="transmembrane region" description="Helical" evidence="6">
    <location>
        <begin position="69"/>
        <end position="86"/>
    </location>
</feature>
<keyword evidence="4 6" id="KW-1133">Transmembrane helix</keyword>
<protein>
    <submittedName>
        <fullName evidence="7">Oligosaccharide biosynthesis protein Alg14 like protein</fullName>
    </submittedName>
</protein>
<dbReference type="GO" id="GO:0006488">
    <property type="term" value="P:dolichol-linked oligosaccharide biosynthetic process"/>
    <property type="evidence" value="ECO:0007669"/>
    <property type="project" value="InterPro"/>
</dbReference>
<dbReference type="STRING" id="667015.Bacsa_3469"/>
<organism evidence="7 8">
    <name type="scientific">Phocaeicola salanitronis (strain DSM 18170 / JCM 13657 / CCUG 60908 / BL78)</name>
    <name type="common">Bacteroides salanitronis</name>
    <dbReference type="NCBI Taxonomy" id="667015"/>
    <lineage>
        <taxon>Bacteria</taxon>
        <taxon>Pseudomonadati</taxon>
        <taxon>Bacteroidota</taxon>
        <taxon>Bacteroidia</taxon>
        <taxon>Bacteroidales</taxon>
        <taxon>Bacteroidaceae</taxon>
        <taxon>Phocaeicola</taxon>
    </lineage>
</organism>
<keyword evidence="2 6" id="KW-0812">Transmembrane</keyword>
<dbReference type="Gene3D" id="3.40.50.2000">
    <property type="entry name" value="Glycogen Phosphorylase B"/>
    <property type="match status" value="1"/>
</dbReference>
<dbReference type="eggNOG" id="COG0707">
    <property type="taxonomic scope" value="Bacteria"/>
</dbReference>
<accession>F0R7F0</accession>
<keyword evidence="8" id="KW-1185">Reference proteome</keyword>
<dbReference type="Pfam" id="PF08660">
    <property type="entry name" value="Alg14"/>
    <property type="match status" value="1"/>
</dbReference>
<dbReference type="InterPro" id="IPR013969">
    <property type="entry name" value="Oligosacch_biosynth_Alg14"/>
</dbReference>
<feature type="transmembrane region" description="Helical" evidence="6">
    <location>
        <begin position="92"/>
        <end position="110"/>
    </location>
</feature>
<evidence type="ECO:0000256" key="3">
    <source>
        <dbReference type="ARBA" id="ARBA00022824"/>
    </source>
</evidence>
<reference evidence="7 8" key="1">
    <citation type="journal article" date="2011" name="Stand. Genomic Sci.">
        <title>Complete genome sequence of Bacteroides salanitronis type strain (BL78).</title>
        <authorList>
            <person name="Gronow S."/>
            <person name="Held B."/>
            <person name="Lucas S."/>
            <person name="Lapidus A."/>
            <person name="Del Rio T.G."/>
            <person name="Nolan M."/>
            <person name="Tice H."/>
            <person name="Deshpande S."/>
            <person name="Cheng J.F."/>
            <person name="Pitluck S."/>
            <person name="Liolios K."/>
            <person name="Pagani I."/>
            <person name="Ivanova N."/>
            <person name="Mavromatis K."/>
            <person name="Pati A."/>
            <person name="Tapia R."/>
            <person name="Han C."/>
            <person name="Goodwin L."/>
            <person name="Chen A."/>
            <person name="Palaniappan K."/>
            <person name="Land M."/>
            <person name="Hauser L."/>
            <person name="Chang Y.J."/>
            <person name="Jeffries C.D."/>
            <person name="Brambilla E.M."/>
            <person name="Rohde M."/>
            <person name="Goker M."/>
            <person name="Detter J.C."/>
            <person name="Woyke T."/>
            <person name="Bristow J."/>
            <person name="Markowitz V."/>
            <person name="Hugenholtz P."/>
            <person name="Kyrpides N.C."/>
            <person name="Klenk H.P."/>
            <person name="Eisen J.A."/>
        </authorList>
    </citation>
    <scope>NUCLEOTIDE SEQUENCE [LARGE SCALE GENOMIC DNA]</scope>
    <source>
        <strain evidence="7 8">DSM 18170</strain>
    </source>
</reference>
<dbReference type="SUPFAM" id="SSF53756">
    <property type="entry name" value="UDP-Glycosyltransferase/glycogen phosphorylase"/>
    <property type="match status" value="1"/>
</dbReference>
<evidence type="ECO:0000256" key="5">
    <source>
        <dbReference type="ARBA" id="ARBA00023136"/>
    </source>
</evidence>
<keyword evidence="5 6" id="KW-0472">Membrane</keyword>
<gene>
    <name evidence="7" type="ordered locus">Bacsa_3469</name>
</gene>
<proteinExistence type="predicted"/>
<dbReference type="EMBL" id="CP002530">
    <property type="protein sequence ID" value="ADY37994.1"/>
    <property type="molecule type" value="Genomic_DNA"/>
</dbReference>
<dbReference type="KEGG" id="bsa:Bacsa_3469"/>
<evidence type="ECO:0000256" key="4">
    <source>
        <dbReference type="ARBA" id="ARBA00022989"/>
    </source>
</evidence>
<dbReference type="HOGENOM" id="CLU_064541_3_0_10"/>
<evidence type="ECO:0000313" key="8">
    <source>
        <dbReference type="Proteomes" id="UP000007486"/>
    </source>
</evidence>
<dbReference type="GO" id="GO:0004577">
    <property type="term" value="F:N-acetylglucosaminyldiphosphodolichol N-acetylglucosaminyltransferase activity"/>
    <property type="evidence" value="ECO:0007669"/>
    <property type="project" value="TreeGrafter"/>
</dbReference>
<dbReference type="PANTHER" id="PTHR12154:SF4">
    <property type="entry name" value="UDP-N-ACETYLGLUCOSAMINE TRANSFERASE SUBUNIT ALG14 HOMOLOG"/>
    <property type="match status" value="1"/>
</dbReference>
<sequence length="161" mass="18553">MNRIMSNKKSKVCLVSSCGGHFMELMQLLPLVQGRRYYIVTEKNVASTGALKKHPHHYLVQQERGGISFIFKFGWNILLSFIYFVMERPTTIITTGAGASYPTCLFARLFKRRIIYVESFAKLDSESVTGKMVYPFADYFFVQWPEMKKVYPKAIYGGSVY</sequence>
<evidence type="ECO:0000256" key="2">
    <source>
        <dbReference type="ARBA" id="ARBA00022692"/>
    </source>
</evidence>
<comment type="subcellular location">
    <subcellularLocation>
        <location evidence="1">Endoplasmic reticulum membrane</location>
        <topology evidence="1">Single-pass membrane protein</topology>
    </subcellularLocation>
</comment>
<dbReference type="OrthoDB" id="555447at2"/>
<dbReference type="AlphaFoldDB" id="F0R7F0"/>
<evidence type="ECO:0000313" key="7">
    <source>
        <dbReference type="EMBL" id="ADY37994.1"/>
    </source>
</evidence>
<dbReference type="Proteomes" id="UP000007486">
    <property type="component" value="Chromosome"/>
</dbReference>
<evidence type="ECO:0000256" key="1">
    <source>
        <dbReference type="ARBA" id="ARBA00004389"/>
    </source>
</evidence>
<name>F0R7F0_PHOSB</name>